<keyword evidence="2" id="KW-1185">Reference proteome</keyword>
<name>A0A4Y2RC72_ARAVE</name>
<proteinExistence type="predicted"/>
<dbReference type="PANTHER" id="PTHR46409:SF1">
    <property type="entry name" value="HTH PSQ-TYPE DOMAIN-CONTAINING PROTEIN"/>
    <property type="match status" value="1"/>
</dbReference>
<dbReference type="AlphaFoldDB" id="A0A4Y2RC72"/>
<sequence>MLADSVAEQSVFGRFRFLITAVNFRATDYVDLIDWQACYMKSPPVLREISFRDILKMIQDDVPMNGWDFIEFPSHIEAVERILKLATEASRKTVGPQNRDGFNRIQKTHIKI</sequence>
<protein>
    <submittedName>
        <fullName evidence="1">Uncharacterized protein</fullName>
    </submittedName>
</protein>
<reference evidence="1 2" key="1">
    <citation type="journal article" date="2019" name="Sci. Rep.">
        <title>Orb-weaving spider Araneus ventricosus genome elucidates the spidroin gene catalogue.</title>
        <authorList>
            <person name="Kono N."/>
            <person name="Nakamura H."/>
            <person name="Ohtoshi R."/>
            <person name="Moran D.A.P."/>
            <person name="Shinohara A."/>
            <person name="Yoshida Y."/>
            <person name="Fujiwara M."/>
            <person name="Mori M."/>
            <person name="Tomita M."/>
            <person name="Arakawa K."/>
        </authorList>
    </citation>
    <scope>NUCLEOTIDE SEQUENCE [LARGE SCALE GENOMIC DNA]</scope>
</reference>
<evidence type="ECO:0000313" key="1">
    <source>
        <dbReference type="EMBL" id="GBN73374.1"/>
    </source>
</evidence>
<gene>
    <name evidence="1" type="ORF">AVEN_41559_1</name>
</gene>
<evidence type="ECO:0000313" key="2">
    <source>
        <dbReference type="Proteomes" id="UP000499080"/>
    </source>
</evidence>
<accession>A0A4Y2RC72</accession>
<dbReference type="EMBL" id="BGPR01016540">
    <property type="protein sequence ID" value="GBN73374.1"/>
    <property type="molecule type" value="Genomic_DNA"/>
</dbReference>
<dbReference type="PANTHER" id="PTHR46409">
    <property type="entry name" value="HTH PSQ-TYPE DOMAIN-CONTAINING PROTEIN"/>
    <property type="match status" value="1"/>
</dbReference>
<dbReference type="Proteomes" id="UP000499080">
    <property type="component" value="Unassembled WGS sequence"/>
</dbReference>
<comment type="caution">
    <text evidence="1">The sequence shown here is derived from an EMBL/GenBank/DDBJ whole genome shotgun (WGS) entry which is preliminary data.</text>
</comment>
<organism evidence="1 2">
    <name type="scientific">Araneus ventricosus</name>
    <name type="common">Orbweaver spider</name>
    <name type="synonym">Epeira ventricosa</name>
    <dbReference type="NCBI Taxonomy" id="182803"/>
    <lineage>
        <taxon>Eukaryota</taxon>
        <taxon>Metazoa</taxon>
        <taxon>Ecdysozoa</taxon>
        <taxon>Arthropoda</taxon>
        <taxon>Chelicerata</taxon>
        <taxon>Arachnida</taxon>
        <taxon>Araneae</taxon>
        <taxon>Araneomorphae</taxon>
        <taxon>Entelegynae</taxon>
        <taxon>Araneoidea</taxon>
        <taxon>Araneidae</taxon>
        <taxon>Araneus</taxon>
    </lineage>
</organism>